<evidence type="ECO:0000259" key="1">
    <source>
        <dbReference type="Pfam" id="PF05547"/>
    </source>
</evidence>
<dbReference type="GO" id="GO:0008237">
    <property type="term" value="F:metallopeptidase activity"/>
    <property type="evidence" value="ECO:0007669"/>
    <property type="project" value="UniProtKB-KW"/>
</dbReference>
<dbReference type="PANTHER" id="PTHR41775:SF1">
    <property type="entry name" value="PEPTIDASE M6-LIKE DOMAIN-CONTAINING PROTEIN"/>
    <property type="match status" value="1"/>
</dbReference>
<dbReference type="GO" id="GO:0006508">
    <property type="term" value="P:proteolysis"/>
    <property type="evidence" value="ECO:0007669"/>
    <property type="project" value="UniProtKB-KW"/>
</dbReference>
<feature type="domain" description="Peptidase M6-like" evidence="1">
    <location>
        <begin position="56"/>
        <end position="231"/>
    </location>
</feature>
<dbReference type="SUPFAM" id="SSF55486">
    <property type="entry name" value="Metalloproteases ('zincins'), catalytic domain"/>
    <property type="match status" value="1"/>
</dbReference>
<sequence length="456" mass="51656">MRGIHPHGTTRSLSLKQNWDASRIYRQIVLLVQYADESFTMDEPQTYYNNLFNVTSSNTRGGVGCVADYFRDQSNGRFNLQFDVYGPIKVSQSGVNSSAEVNFGYPACREAIRKAVDSLHVDFSLYDWDSDNTIEQIVFVMAGYGANGGDPKTAHYVWPNTDVMNERITDHLLVNCFTISAEKWFSDELCGIGTICHEFSHCLGLPDLYPIDGSVYSAVDEWDLMDGGNYAVWGWCPPNYSAFEKYLLGWLSLEEITGPVSVSALKPVADGGKAYKIVKQRDGDEGGEAFYVLENRQQEGWDRYLPGKGLVIVYVNYDRWLWQQNHVNESSKYCYHLVPADGMNYQAWDQYLKDHALDSYIDTVNRLWNRHLSTAAYPLVSETQEVRDCDALPMPVTHIQMADDGTVSFEVVASAIDTVVEASKNDDHWYDLQGRRLSGKPTKRGVFINNGRIFVQ</sequence>
<keyword evidence="2" id="KW-0378">Hydrolase</keyword>
<dbReference type="Proteomes" id="UP000184280">
    <property type="component" value="Unassembled WGS sequence"/>
</dbReference>
<evidence type="ECO:0000313" key="2">
    <source>
        <dbReference type="EMBL" id="SHM76510.1"/>
    </source>
</evidence>
<dbReference type="NCBIfam" id="TIGR03296">
    <property type="entry name" value="M6dom_TIGR03296"/>
    <property type="match status" value="1"/>
</dbReference>
<keyword evidence="2" id="KW-0645">Protease</keyword>
<gene>
    <name evidence="2" type="ORF">SAMN04488494_2553</name>
</gene>
<dbReference type="RefSeq" id="WP_073046422.1">
    <property type="nucleotide sequence ID" value="NZ_FOLF01000005.1"/>
</dbReference>
<dbReference type="PANTHER" id="PTHR41775">
    <property type="entry name" value="SECRETED PROTEIN-RELATED"/>
    <property type="match status" value="1"/>
</dbReference>
<keyword evidence="2" id="KW-0482">Metalloprotease</keyword>
<evidence type="ECO:0000313" key="3">
    <source>
        <dbReference type="Proteomes" id="UP000184280"/>
    </source>
</evidence>
<protein>
    <submittedName>
        <fullName evidence="2">M6 family metalloprotease domain-containing protein</fullName>
    </submittedName>
</protein>
<accession>A0A1M7LEF5</accession>
<dbReference type="AlphaFoldDB" id="A0A1M7LEF5"/>
<organism evidence="2 3">
    <name type="scientific">Xylanibacter ruminicola</name>
    <name type="common">Prevotella ruminicola</name>
    <dbReference type="NCBI Taxonomy" id="839"/>
    <lineage>
        <taxon>Bacteria</taxon>
        <taxon>Pseudomonadati</taxon>
        <taxon>Bacteroidota</taxon>
        <taxon>Bacteroidia</taxon>
        <taxon>Bacteroidales</taxon>
        <taxon>Prevotellaceae</taxon>
        <taxon>Xylanibacter</taxon>
    </lineage>
</organism>
<dbReference type="EMBL" id="FRCJ01000006">
    <property type="protein sequence ID" value="SHM76510.1"/>
    <property type="molecule type" value="Genomic_DNA"/>
</dbReference>
<dbReference type="Pfam" id="PF05547">
    <property type="entry name" value="Peptidase_M6"/>
    <property type="match status" value="1"/>
</dbReference>
<dbReference type="OrthoDB" id="9813478at2"/>
<dbReference type="InterPro" id="IPR008757">
    <property type="entry name" value="Peptidase_M6-like_domain"/>
</dbReference>
<name>A0A1M7LEF5_XYLRU</name>
<reference evidence="2 3" key="1">
    <citation type="submission" date="2016-11" db="EMBL/GenBank/DDBJ databases">
        <authorList>
            <person name="Jaros S."/>
            <person name="Januszkiewicz K."/>
            <person name="Wedrychowicz H."/>
        </authorList>
    </citation>
    <scope>NUCLEOTIDE SEQUENCE [LARGE SCALE GENOMIC DNA]</scope>
    <source>
        <strain evidence="2 3">BPI-34</strain>
    </source>
</reference>
<proteinExistence type="predicted"/>